<dbReference type="GO" id="GO:0006508">
    <property type="term" value="P:proteolysis"/>
    <property type="evidence" value="ECO:0007669"/>
    <property type="project" value="UniProtKB-KW"/>
</dbReference>
<dbReference type="EC" id="3.4.-.-" evidence="9"/>
<dbReference type="AlphaFoldDB" id="A0A367Y3U2"/>
<evidence type="ECO:0000256" key="5">
    <source>
        <dbReference type="ARBA" id="ARBA00022729"/>
    </source>
</evidence>
<dbReference type="Pfam" id="PF04389">
    <property type="entry name" value="Peptidase_M28"/>
    <property type="match status" value="1"/>
</dbReference>
<organism evidence="11 12">
    <name type="scientific">Candida viswanathii</name>
    <dbReference type="NCBI Taxonomy" id="5486"/>
    <lineage>
        <taxon>Eukaryota</taxon>
        <taxon>Fungi</taxon>
        <taxon>Dikarya</taxon>
        <taxon>Ascomycota</taxon>
        <taxon>Saccharomycotina</taxon>
        <taxon>Pichiomycetes</taxon>
        <taxon>Debaryomycetaceae</taxon>
        <taxon>Candida/Lodderomyces clade</taxon>
        <taxon>Candida</taxon>
    </lineage>
</organism>
<feature type="domain" description="Peptidase M28" evidence="10">
    <location>
        <begin position="205"/>
        <end position="414"/>
    </location>
</feature>
<dbReference type="InterPro" id="IPR007484">
    <property type="entry name" value="Peptidase_M28"/>
</dbReference>
<evidence type="ECO:0000256" key="1">
    <source>
        <dbReference type="ARBA" id="ARBA00001947"/>
    </source>
</evidence>
<evidence type="ECO:0000256" key="8">
    <source>
        <dbReference type="ARBA" id="ARBA00043962"/>
    </source>
</evidence>
<evidence type="ECO:0000256" key="3">
    <source>
        <dbReference type="ARBA" id="ARBA00022670"/>
    </source>
</evidence>
<keyword evidence="3 9" id="KW-0645">Protease</keyword>
<proteinExistence type="inferred from homology"/>
<name>A0A367Y3U2_9ASCO</name>
<dbReference type="EMBL" id="QLNQ01000026">
    <property type="protein sequence ID" value="RCK60507.1"/>
    <property type="molecule type" value="Genomic_DNA"/>
</dbReference>
<evidence type="ECO:0000256" key="9">
    <source>
        <dbReference type="RuleBase" id="RU361240"/>
    </source>
</evidence>
<evidence type="ECO:0000259" key="10">
    <source>
        <dbReference type="Pfam" id="PF04389"/>
    </source>
</evidence>
<protein>
    <recommendedName>
        <fullName evidence="9">Peptide hydrolase</fullName>
        <ecNumber evidence="9">3.4.-.-</ecNumber>
    </recommendedName>
</protein>
<keyword evidence="6 9" id="KW-0378">Hydrolase</keyword>
<comment type="cofactor">
    <cofactor evidence="1">
        <name>Zn(2+)</name>
        <dbReference type="ChEBI" id="CHEBI:29105"/>
    </cofactor>
</comment>
<comment type="caution">
    <text evidence="11">The sequence shown here is derived from an EMBL/GenBank/DDBJ whole genome shotgun (WGS) entry which is preliminary data.</text>
</comment>
<evidence type="ECO:0000256" key="7">
    <source>
        <dbReference type="ARBA" id="ARBA00022833"/>
    </source>
</evidence>
<sequence>MTETIILTRMCLSFPQSIFLLYDIPTPLMRVLSIVSLISCASLFPLFWSLDDSDKVTISEEPNRLLKLAPAEYQLASENEILELKRKGVNFMDITGSLDGFDISNDEDFVAIQQAHAETPVTVYTYPTAISYADEVKSIIDGISIGRMRKKLTKFSSFFTRYYKTTYGVDSADWLFSQVEAIAAPVKDKITVIKFAHDGWDQYSIIARIHGQVDDKVVVGAHQDSINLKLPMTLRAPGADDDGSGSITILEAYTLLVEQIQRGKFTPYNTLEFHWYSAEEVGLLGSQNVFNHYAAVNATVLGMLQQDMTGYTRGTLASGREIHFGMATDFVSPELTKFVQLIIESYTDIPYRTGNFGYAASDHGSANKNGFPSAFMMEALPQSLDTKDNWGHSERDTMDLIDFNHVRDHTKVSIGYAYELSLARNLY</sequence>
<keyword evidence="5" id="KW-0732">Signal</keyword>
<accession>A0A367Y3U2</accession>
<keyword evidence="7 9" id="KW-0862">Zinc</keyword>
<dbReference type="GO" id="GO:0008235">
    <property type="term" value="F:metalloexopeptidase activity"/>
    <property type="evidence" value="ECO:0007669"/>
    <property type="project" value="InterPro"/>
</dbReference>
<dbReference type="GO" id="GO:0004177">
    <property type="term" value="F:aminopeptidase activity"/>
    <property type="evidence" value="ECO:0007669"/>
    <property type="project" value="UniProtKB-KW"/>
</dbReference>
<dbReference type="FunFam" id="3.40.630.10:FF:000042">
    <property type="entry name" value="Peptide hydrolase"/>
    <property type="match status" value="1"/>
</dbReference>
<dbReference type="PANTHER" id="PTHR12147">
    <property type="entry name" value="METALLOPEPTIDASE M28 FAMILY MEMBER"/>
    <property type="match status" value="1"/>
</dbReference>
<dbReference type="Gene3D" id="3.40.630.10">
    <property type="entry name" value="Zn peptidases"/>
    <property type="match status" value="1"/>
</dbReference>
<dbReference type="GO" id="GO:0046872">
    <property type="term" value="F:metal ion binding"/>
    <property type="evidence" value="ECO:0007669"/>
    <property type="project" value="UniProtKB-KW"/>
</dbReference>
<evidence type="ECO:0000256" key="4">
    <source>
        <dbReference type="ARBA" id="ARBA00022723"/>
    </source>
</evidence>
<dbReference type="InterPro" id="IPR045175">
    <property type="entry name" value="M28_fam"/>
</dbReference>
<dbReference type="STRING" id="5486.A0A367Y3U2"/>
<evidence type="ECO:0000313" key="12">
    <source>
        <dbReference type="Proteomes" id="UP000253472"/>
    </source>
</evidence>
<evidence type="ECO:0000256" key="6">
    <source>
        <dbReference type="ARBA" id="ARBA00022801"/>
    </source>
</evidence>
<dbReference type="PANTHER" id="PTHR12147:SF56">
    <property type="entry name" value="AMINOPEPTIDASE YDR415C-RELATED"/>
    <property type="match status" value="1"/>
</dbReference>
<gene>
    <name evidence="11" type="primary">LAP1_1</name>
    <name evidence="11" type="ORF">Cantr_08229</name>
</gene>
<keyword evidence="4 9" id="KW-0479">Metal-binding</keyword>
<dbReference type="Proteomes" id="UP000253472">
    <property type="component" value="Unassembled WGS sequence"/>
</dbReference>
<comment type="similarity">
    <text evidence="8">Belongs to the peptidase M28 family. M28E subfamily.</text>
</comment>
<keyword evidence="2 11" id="KW-0031">Aminopeptidase</keyword>
<evidence type="ECO:0000313" key="11">
    <source>
        <dbReference type="EMBL" id="RCK60507.1"/>
    </source>
</evidence>
<keyword evidence="12" id="KW-1185">Reference proteome</keyword>
<dbReference type="SUPFAM" id="SSF53187">
    <property type="entry name" value="Zn-dependent exopeptidases"/>
    <property type="match status" value="1"/>
</dbReference>
<dbReference type="OrthoDB" id="2214at2759"/>
<reference evidence="11 12" key="1">
    <citation type="submission" date="2018-06" db="EMBL/GenBank/DDBJ databases">
        <title>Whole genome sequencing of Candida tropicalis (genome annotated by CSBL at Korea University).</title>
        <authorList>
            <person name="Ahn J."/>
        </authorList>
    </citation>
    <scope>NUCLEOTIDE SEQUENCE [LARGE SCALE GENOMIC DNA]</scope>
    <source>
        <strain evidence="11 12">ATCC 20962</strain>
    </source>
</reference>
<evidence type="ECO:0000256" key="2">
    <source>
        <dbReference type="ARBA" id="ARBA00022438"/>
    </source>
</evidence>